<reference evidence="3 4" key="1">
    <citation type="submission" date="2012-09" db="EMBL/GenBank/DDBJ databases">
        <title>The Genome Sequence of Bacteroides oleiciplenus YIT 12058.</title>
        <authorList>
            <consortium name="The Broad Institute Genome Sequencing Platform"/>
            <person name="Earl A."/>
            <person name="Ward D."/>
            <person name="Feldgarden M."/>
            <person name="Gevers D."/>
            <person name="Morotomi M."/>
            <person name="Walker B."/>
            <person name="Young S.K."/>
            <person name="Zeng Q."/>
            <person name="Gargeya S."/>
            <person name="Fitzgerald M."/>
            <person name="Haas B."/>
            <person name="Abouelleil A."/>
            <person name="Alvarado L."/>
            <person name="Arachchi H.M."/>
            <person name="Berlin A.M."/>
            <person name="Chapman S.B."/>
            <person name="Goldberg J."/>
            <person name="Griggs A."/>
            <person name="Gujja S."/>
            <person name="Hansen M."/>
            <person name="Howarth C."/>
            <person name="Imamovic A."/>
            <person name="Larimer J."/>
            <person name="McCowen C."/>
            <person name="Montmayeur A."/>
            <person name="Murphy C."/>
            <person name="Neiman D."/>
            <person name="Pearson M."/>
            <person name="Priest M."/>
            <person name="Roberts A."/>
            <person name="Saif S."/>
            <person name="Shea T."/>
            <person name="Sisk P."/>
            <person name="Sykes S."/>
            <person name="Wortman J."/>
            <person name="Nusbaum C."/>
            <person name="Birren B."/>
        </authorList>
    </citation>
    <scope>NUCLEOTIDE SEQUENCE [LARGE SCALE GENOMIC DNA]</scope>
    <source>
        <strain evidence="3 4">YIT 12058</strain>
    </source>
</reference>
<dbReference type="EMBL" id="ADLF01000003">
    <property type="protein sequence ID" value="EKU91827.1"/>
    <property type="molecule type" value="Genomic_DNA"/>
</dbReference>
<dbReference type="Pfam" id="PF13439">
    <property type="entry name" value="Glyco_transf_4"/>
    <property type="match status" value="1"/>
</dbReference>
<dbReference type="SUPFAM" id="SSF53756">
    <property type="entry name" value="UDP-Glycosyltransferase/glycogen phosphorylase"/>
    <property type="match status" value="1"/>
</dbReference>
<dbReference type="PANTHER" id="PTHR45947">
    <property type="entry name" value="SULFOQUINOVOSYL TRANSFERASE SQD2"/>
    <property type="match status" value="1"/>
</dbReference>
<keyword evidence="4" id="KW-1185">Reference proteome</keyword>
<evidence type="ECO:0000259" key="1">
    <source>
        <dbReference type="Pfam" id="PF00534"/>
    </source>
</evidence>
<gene>
    <name evidence="3" type="ORF">HMPREF9447_00813</name>
</gene>
<dbReference type="HOGENOM" id="CLU_009583_11_7_10"/>
<comment type="caution">
    <text evidence="3">The sequence shown here is derived from an EMBL/GenBank/DDBJ whole genome shotgun (WGS) entry which is preliminary data.</text>
</comment>
<evidence type="ECO:0000259" key="2">
    <source>
        <dbReference type="Pfam" id="PF13439"/>
    </source>
</evidence>
<dbReference type="CDD" id="cd03794">
    <property type="entry name" value="GT4_WbuB-like"/>
    <property type="match status" value="1"/>
</dbReference>
<dbReference type="OrthoDB" id="9811902at2"/>
<proteinExistence type="predicted"/>
<dbReference type="InterPro" id="IPR001296">
    <property type="entry name" value="Glyco_trans_1"/>
</dbReference>
<dbReference type="PATRIC" id="fig|742727.4.peg.813"/>
<dbReference type="STRING" id="742727.HMPREF9447_00813"/>
<feature type="domain" description="Glycosyl transferase family 1" evidence="1">
    <location>
        <begin position="208"/>
        <end position="379"/>
    </location>
</feature>
<dbReference type="InterPro" id="IPR050194">
    <property type="entry name" value="Glycosyltransferase_grp1"/>
</dbReference>
<dbReference type="Proteomes" id="UP000009872">
    <property type="component" value="Unassembled WGS sequence"/>
</dbReference>
<dbReference type="AlphaFoldDB" id="K9ELP7"/>
<organism evidence="3 4">
    <name type="scientific">Bacteroides oleiciplenus YIT 12058</name>
    <dbReference type="NCBI Taxonomy" id="742727"/>
    <lineage>
        <taxon>Bacteria</taxon>
        <taxon>Pseudomonadati</taxon>
        <taxon>Bacteroidota</taxon>
        <taxon>Bacteroidia</taxon>
        <taxon>Bacteroidales</taxon>
        <taxon>Bacteroidaceae</taxon>
        <taxon>Bacteroides</taxon>
    </lineage>
</organism>
<dbReference type="GO" id="GO:0016757">
    <property type="term" value="F:glycosyltransferase activity"/>
    <property type="evidence" value="ECO:0007669"/>
    <property type="project" value="InterPro"/>
</dbReference>
<dbReference type="RefSeq" id="WP_009128297.1">
    <property type="nucleotide sequence ID" value="NZ_JH992940.1"/>
</dbReference>
<dbReference type="PANTHER" id="PTHR45947:SF3">
    <property type="entry name" value="SULFOQUINOVOSYL TRANSFERASE SQD2"/>
    <property type="match status" value="1"/>
</dbReference>
<dbReference type="eggNOG" id="COG0438">
    <property type="taxonomic scope" value="Bacteria"/>
</dbReference>
<dbReference type="Pfam" id="PF00534">
    <property type="entry name" value="Glycos_transf_1"/>
    <property type="match status" value="1"/>
</dbReference>
<evidence type="ECO:0000313" key="3">
    <source>
        <dbReference type="EMBL" id="EKU91827.1"/>
    </source>
</evidence>
<protein>
    <submittedName>
        <fullName evidence="3">Uncharacterized protein</fullName>
    </submittedName>
</protein>
<evidence type="ECO:0000313" key="4">
    <source>
        <dbReference type="Proteomes" id="UP000009872"/>
    </source>
</evidence>
<accession>K9ELP7</accession>
<name>K9ELP7_9BACE</name>
<sequence>MNILFLTLHRISDLSERGIYTDLMREFVRHGHHVHIVVPAERRFRESTKMLKTNDAQILRVKTLNIQKTNLIEKGLGTLLLEYQYQRAIQKYWKGIKFDLILYSTPPITFNRVIASVKKRCEAKTYLLLKDIFPQNAVDLGMFSRSSFIYSMFRKKEEKLYQLSDYIGCMSPANVEYVLRHNPSVKAERVEVCPNSIEVDEKNLEYDRDALLQKLNIPMHKLLFIYGGNLGRPQGIDFLTEVLAANEECSDTYFIIVGNGTEFGKMERWFYDNHPRNACLLSSLPKQEYDNLVRACDVGLIFLDKRFTIPNYPSRLLSYLENRMPVLMATDMHTDIGAIAEKNGYGLWTESGNLDTFMEMVDFMATDRNRVRTMGEKGYSYLITNYTVERAYRILMRHFE</sequence>
<feature type="domain" description="Glycosyltransferase subfamily 4-like N-terminal" evidence="2">
    <location>
        <begin position="21"/>
        <end position="200"/>
    </location>
</feature>
<dbReference type="Gene3D" id="3.40.50.2000">
    <property type="entry name" value="Glycogen Phosphorylase B"/>
    <property type="match status" value="2"/>
</dbReference>
<dbReference type="InterPro" id="IPR028098">
    <property type="entry name" value="Glyco_trans_4-like_N"/>
</dbReference>